<evidence type="ECO:0000313" key="2">
    <source>
        <dbReference type="Proteomes" id="UP000250321"/>
    </source>
</evidence>
<sequence length="83" mass="8853">MPLTQESTVVTELAVAEASIVPPAAEEPASSDDLAELYASLHEEGGSSAPVAPLDEDSKAAIERLRDFLHMGVHRMTNAETFM</sequence>
<dbReference type="AlphaFoldDB" id="A0A314YG66"/>
<dbReference type="Proteomes" id="UP000250321">
    <property type="component" value="Unassembled WGS sequence"/>
</dbReference>
<dbReference type="EMBL" id="PJQY01001366">
    <property type="protein sequence ID" value="PQQ03224.1"/>
    <property type="molecule type" value="Genomic_DNA"/>
</dbReference>
<keyword evidence="2" id="KW-1185">Reference proteome</keyword>
<reference evidence="1 2" key="1">
    <citation type="submission" date="2018-02" db="EMBL/GenBank/DDBJ databases">
        <title>Draft genome of wild Prunus yedoensis var. nudiflora.</title>
        <authorList>
            <person name="Baek S."/>
            <person name="Kim J.-H."/>
            <person name="Choi K."/>
            <person name="Kim G.-B."/>
            <person name="Cho A."/>
            <person name="Jang H."/>
            <person name="Shin C.-H."/>
            <person name="Yu H.-J."/>
            <person name="Mun J.-H."/>
        </authorList>
    </citation>
    <scope>NUCLEOTIDE SEQUENCE [LARGE SCALE GENOMIC DNA]</scope>
    <source>
        <strain evidence="2">cv. Jeju island</strain>
        <tissue evidence="1">Leaf</tissue>
    </source>
</reference>
<protein>
    <submittedName>
        <fullName evidence="1">Uncharacterized protein</fullName>
    </submittedName>
</protein>
<gene>
    <name evidence="1" type="ORF">Pyn_12851</name>
</gene>
<accession>A0A314YG66</accession>
<name>A0A314YG66_PRUYE</name>
<comment type="caution">
    <text evidence="1">The sequence shown here is derived from an EMBL/GenBank/DDBJ whole genome shotgun (WGS) entry which is preliminary data.</text>
</comment>
<proteinExistence type="predicted"/>
<evidence type="ECO:0000313" key="1">
    <source>
        <dbReference type="EMBL" id="PQQ03224.1"/>
    </source>
</evidence>
<organism evidence="1 2">
    <name type="scientific">Prunus yedoensis var. nudiflora</name>
    <dbReference type="NCBI Taxonomy" id="2094558"/>
    <lineage>
        <taxon>Eukaryota</taxon>
        <taxon>Viridiplantae</taxon>
        <taxon>Streptophyta</taxon>
        <taxon>Embryophyta</taxon>
        <taxon>Tracheophyta</taxon>
        <taxon>Spermatophyta</taxon>
        <taxon>Magnoliopsida</taxon>
        <taxon>eudicotyledons</taxon>
        <taxon>Gunneridae</taxon>
        <taxon>Pentapetalae</taxon>
        <taxon>rosids</taxon>
        <taxon>fabids</taxon>
        <taxon>Rosales</taxon>
        <taxon>Rosaceae</taxon>
        <taxon>Amygdaloideae</taxon>
        <taxon>Amygdaleae</taxon>
        <taxon>Prunus</taxon>
    </lineage>
</organism>